<sequence length="82" mass="9393">MDSLLIVANIILMILVILLYSEKNKTATVFTKILIDNKILEKELKKEISTKTEKEMLKSINKQYKVGLINSTKILKSIKAKE</sequence>
<protein>
    <submittedName>
        <fullName evidence="2">Uncharacterized protein</fullName>
    </submittedName>
</protein>
<evidence type="ECO:0000313" key="3">
    <source>
        <dbReference type="Proteomes" id="UP001059480"/>
    </source>
</evidence>
<accession>A0ABT1WPA7</accession>
<name>A0ABT1WPA7_9LACT</name>
<reference evidence="2" key="2">
    <citation type="journal article" date="2023" name="Curr. Microbiol.">
        <title>Granulicatella seriolae sp. nov., a Novel Facultative Anaerobe Isolated from Yellowtail Marine Fish.</title>
        <authorList>
            <person name="Lee M."/>
            <person name="Choi Y.J."/>
            <person name="Farooq A."/>
            <person name="Jeong J.B."/>
            <person name="Jung M.Y."/>
        </authorList>
    </citation>
    <scope>NUCLEOTIDE SEQUENCE</scope>
    <source>
        <strain evidence="2">S8</strain>
    </source>
</reference>
<reference evidence="2" key="3">
    <citation type="journal article" date="2023" name="Microbiol. Resour. Announc.">
        <title>Draft Genome Sequence of Granulicatella sp. Strain S8, Isolated from a Marine Fish, Seriola quinqueradiata.</title>
        <authorList>
            <person name="Lee M."/>
            <person name="Farooq A."/>
            <person name="Jeong J.B."/>
            <person name="Jung M.Y."/>
        </authorList>
    </citation>
    <scope>NUCLEOTIDE SEQUENCE</scope>
    <source>
        <strain evidence="2">S8</strain>
    </source>
</reference>
<keyword evidence="3" id="KW-1185">Reference proteome</keyword>
<dbReference type="Proteomes" id="UP001059480">
    <property type="component" value="Unassembled WGS sequence"/>
</dbReference>
<keyword evidence="1" id="KW-0472">Membrane</keyword>
<dbReference type="EMBL" id="JANHNZ010000006">
    <property type="protein sequence ID" value="MCQ9210330.1"/>
    <property type="molecule type" value="Genomic_DNA"/>
</dbReference>
<evidence type="ECO:0000313" key="2">
    <source>
        <dbReference type="EMBL" id="MCQ9210330.1"/>
    </source>
</evidence>
<comment type="caution">
    <text evidence="2">The sequence shown here is derived from an EMBL/GenBank/DDBJ whole genome shotgun (WGS) entry which is preliminary data.</text>
</comment>
<dbReference type="RefSeq" id="WP_256945439.1">
    <property type="nucleotide sequence ID" value="NZ_JANHNZ010000006.1"/>
</dbReference>
<feature type="transmembrane region" description="Helical" evidence="1">
    <location>
        <begin position="6"/>
        <end position="22"/>
    </location>
</feature>
<organism evidence="2 3">
    <name type="scientific">Granulicatella seriolae</name>
    <dbReference type="NCBI Taxonomy" id="2967226"/>
    <lineage>
        <taxon>Bacteria</taxon>
        <taxon>Bacillati</taxon>
        <taxon>Bacillota</taxon>
        <taxon>Bacilli</taxon>
        <taxon>Lactobacillales</taxon>
        <taxon>Carnobacteriaceae</taxon>
        <taxon>Granulicatella</taxon>
    </lineage>
</organism>
<keyword evidence="1" id="KW-0812">Transmembrane</keyword>
<proteinExistence type="predicted"/>
<gene>
    <name evidence="2" type="ORF">NPA36_07175</name>
</gene>
<keyword evidence="1" id="KW-1133">Transmembrane helix</keyword>
<reference evidence="2" key="1">
    <citation type="submission" date="2022-07" db="EMBL/GenBank/DDBJ databases">
        <authorList>
            <person name="Jung M.-Y."/>
            <person name="Lee M."/>
        </authorList>
    </citation>
    <scope>NUCLEOTIDE SEQUENCE</scope>
    <source>
        <strain evidence="2">S8</strain>
    </source>
</reference>
<evidence type="ECO:0000256" key="1">
    <source>
        <dbReference type="SAM" id="Phobius"/>
    </source>
</evidence>